<comment type="caution">
    <text evidence="4">The sequence shown here is derived from an EMBL/GenBank/DDBJ whole genome shotgun (WGS) entry which is preliminary data.</text>
</comment>
<evidence type="ECO:0000256" key="1">
    <source>
        <dbReference type="SAM" id="MobiDB-lite"/>
    </source>
</evidence>
<name>A0AAW0LRC8_QUESU</name>
<proteinExistence type="predicted"/>
<sequence>MESLEGLWKKLSLLDEEETGIACPKKAEPDTFTLAAKFLTKRVVNMESVARTFRPLWRSEKDVQIKDMGDNILFFNFEDECDLDRVLEHEPWTYDKHLVVFEKVTANVPLSSLAFQFTTFWIQIHELPVQCLNQETRDAIGSSLGKPLLMTDTESEGGKGNYLRVRVRIDITKPLNRVRKVWSDGSVIGCAILKYERLPNFCYWCGLVSHDDRDCERWLRSKGSLKKLDQNFGDWMRAEIDITTRKTSITVPGTRPKHPKSKKPPPQTPTASNIQSPPSQPRDLPPTPATIPTTVTTTAVNEVIIAHQSVVEWQENQALNVPNGCISGTEEAIVEKSSINANIDDKEKVFNSSHSNTETKLDLKPKVLSQHIPTTIGPCTTHQPTITTQSQPHLIPTTIGPCTNHQPTNITQSQTKPLPTKSTWVRIPRDIQSIPNDVLMIERKHKRSDESEEETSIYTC</sequence>
<feature type="domain" description="DUF4283" evidence="2">
    <location>
        <begin position="34"/>
        <end position="105"/>
    </location>
</feature>
<evidence type="ECO:0000313" key="4">
    <source>
        <dbReference type="EMBL" id="KAK7854049.1"/>
    </source>
</evidence>
<dbReference type="AlphaFoldDB" id="A0AAW0LRC8"/>
<gene>
    <name evidence="4" type="ORF">CFP56_033737</name>
</gene>
<feature type="region of interest" description="Disordered" evidence="1">
    <location>
        <begin position="246"/>
        <end position="292"/>
    </location>
</feature>
<dbReference type="PANTHER" id="PTHR31286:SF167">
    <property type="entry name" value="OS09G0268800 PROTEIN"/>
    <property type="match status" value="1"/>
</dbReference>
<evidence type="ECO:0000259" key="3">
    <source>
        <dbReference type="Pfam" id="PF14392"/>
    </source>
</evidence>
<dbReference type="InterPro" id="IPR025558">
    <property type="entry name" value="DUF4283"/>
</dbReference>
<dbReference type="EMBL" id="PKMF04000059">
    <property type="protein sequence ID" value="KAK7854049.1"/>
    <property type="molecule type" value="Genomic_DNA"/>
</dbReference>
<protein>
    <recommendedName>
        <fullName evidence="6">DUF4283 domain-containing protein</fullName>
    </recommendedName>
</protein>
<feature type="domain" description="Zinc knuckle CX2CX4HX4C" evidence="3">
    <location>
        <begin position="169"/>
        <end position="216"/>
    </location>
</feature>
<dbReference type="Pfam" id="PF14111">
    <property type="entry name" value="DUF4283"/>
    <property type="match status" value="1"/>
</dbReference>
<keyword evidence="5" id="KW-1185">Reference proteome</keyword>
<accession>A0AAW0LRC8</accession>
<evidence type="ECO:0008006" key="6">
    <source>
        <dbReference type="Google" id="ProtNLM"/>
    </source>
</evidence>
<reference evidence="4 5" key="1">
    <citation type="journal article" date="2018" name="Sci. Data">
        <title>The draft genome sequence of cork oak.</title>
        <authorList>
            <person name="Ramos A.M."/>
            <person name="Usie A."/>
            <person name="Barbosa P."/>
            <person name="Barros P.M."/>
            <person name="Capote T."/>
            <person name="Chaves I."/>
            <person name="Simoes F."/>
            <person name="Abreu I."/>
            <person name="Carrasquinho I."/>
            <person name="Faro C."/>
            <person name="Guimaraes J.B."/>
            <person name="Mendonca D."/>
            <person name="Nobrega F."/>
            <person name="Rodrigues L."/>
            <person name="Saibo N.J.M."/>
            <person name="Varela M.C."/>
            <person name="Egas C."/>
            <person name="Matos J."/>
            <person name="Miguel C.M."/>
            <person name="Oliveira M.M."/>
            <person name="Ricardo C.P."/>
            <person name="Goncalves S."/>
        </authorList>
    </citation>
    <scope>NUCLEOTIDE SEQUENCE [LARGE SCALE GENOMIC DNA]</scope>
    <source>
        <strain evidence="5">cv. HL8</strain>
    </source>
</reference>
<feature type="compositionally biased region" description="Pro residues" evidence="1">
    <location>
        <begin position="278"/>
        <end position="289"/>
    </location>
</feature>
<dbReference type="PANTHER" id="PTHR31286">
    <property type="entry name" value="GLYCINE-RICH CELL WALL STRUCTURAL PROTEIN 1.8-LIKE"/>
    <property type="match status" value="1"/>
</dbReference>
<dbReference type="InterPro" id="IPR040256">
    <property type="entry name" value="At4g02000-like"/>
</dbReference>
<evidence type="ECO:0000259" key="2">
    <source>
        <dbReference type="Pfam" id="PF14111"/>
    </source>
</evidence>
<evidence type="ECO:0000313" key="5">
    <source>
        <dbReference type="Proteomes" id="UP000237347"/>
    </source>
</evidence>
<dbReference type="Pfam" id="PF14392">
    <property type="entry name" value="zf-CCHC_4"/>
    <property type="match status" value="1"/>
</dbReference>
<organism evidence="4 5">
    <name type="scientific">Quercus suber</name>
    <name type="common">Cork oak</name>
    <dbReference type="NCBI Taxonomy" id="58331"/>
    <lineage>
        <taxon>Eukaryota</taxon>
        <taxon>Viridiplantae</taxon>
        <taxon>Streptophyta</taxon>
        <taxon>Embryophyta</taxon>
        <taxon>Tracheophyta</taxon>
        <taxon>Spermatophyta</taxon>
        <taxon>Magnoliopsida</taxon>
        <taxon>eudicotyledons</taxon>
        <taxon>Gunneridae</taxon>
        <taxon>Pentapetalae</taxon>
        <taxon>rosids</taxon>
        <taxon>fabids</taxon>
        <taxon>Fagales</taxon>
        <taxon>Fagaceae</taxon>
        <taxon>Quercus</taxon>
    </lineage>
</organism>
<dbReference type="InterPro" id="IPR025836">
    <property type="entry name" value="Zn_knuckle_CX2CX4HX4C"/>
</dbReference>
<dbReference type="Proteomes" id="UP000237347">
    <property type="component" value="Unassembled WGS sequence"/>
</dbReference>